<dbReference type="EMBL" id="BAAAUH010000061">
    <property type="protein sequence ID" value="GAA3199009.1"/>
    <property type="molecule type" value="Genomic_DNA"/>
</dbReference>
<feature type="region of interest" description="Disordered" evidence="1">
    <location>
        <begin position="110"/>
        <end position="158"/>
    </location>
</feature>
<evidence type="ECO:0000313" key="3">
    <source>
        <dbReference type="Proteomes" id="UP001501866"/>
    </source>
</evidence>
<dbReference type="Proteomes" id="UP001501866">
    <property type="component" value="Unassembled WGS sequence"/>
</dbReference>
<feature type="compositionally biased region" description="Gly residues" evidence="1">
    <location>
        <begin position="110"/>
        <end position="121"/>
    </location>
</feature>
<evidence type="ECO:0000256" key="1">
    <source>
        <dbReference type="SAM" id="MobiDB-lite"/>
    </source>
</evidence>
<reference evidence="3" key="1">
    <citation type="journal article" date="2019" name="Int. J. Syst. Evol. Microbiol.">
        <title>The Global Catalogue of Microorganisms (GCM) 10K type strain sequencing project: providing services to taxonomists for standard genome sequencing and annotation.</title>
        <authorList>
            <consortium name="The Broad Institute Genomics Platform"/>
            <consortium name="The Broad Institute Genome Sequencing Center for Infectious Disease"/>
            <person name="Wu L."/>
            <person name="Ma J."/>
        </authorList>
    </citation>
    <scope>NUCLEOTIDE SEQUENCE [LARGE SCALE GENOMIC DNA]</scope>
    <source>
        <strain evidence="3">JCM 9095</strain>
    </source>
</reference>
<proteinExistence type="predicted"/>
<feature type="compositionally biased region" description="Basic and acidic residues" evidence="1">
    <location>
        <begin position="28"/>
        <end position="46"/>
    </location>
</feature>
<keyword evidence="3" id="KW-1185">Reference proteome</keyword>
<sequence>MRGPGEGGGTGDGGDGRRSGENGTPTGRGREHDRGPRIGGEWRHLEGRGAVSDMRLRRVGAIGHNRPAAGTTAQAPKHQRVLGSVVRISAAVRCGALSTGPNGVRCVQLHGGGGRQRGGGAPARAEPSVGESATDGNAADARAGPRDPGMIRTTGPNP</sequence>
<protein>
    <submittedName>
        <fullName evidence="2">Uncharacterized protein</fullName>
    </submittedName>
</protein>
<accession>A0ABP6Q0M6</accession>
<feature type="compositionally biased region" description="Gly residues" evidence="1">
    <location>
        <begin position="1"/>
        <end position="13"/>
    </location>
</feature>
<organism evidence="2 3">
    <name type="scientific">Streptomyces virens</name>
    <dbReference type="NCBI Taxonomy" id="285572"/>
    <lineage>
        <taxon>Bacteria</taxon>
        <taxon>Bacillati</taxon>
        <taxon>Actinomycetota</taxon>
        <taxon>Actinomycetes</taxon>
        <taxon>Kitasatosporales</taxon>
        <taxon>Streptomycetaceae</taxon>
        <taxon>Streptomyces</taxon>
    </lineage>
</organism>
<feature type="region of interest" description="Disordered" evidence="1">
    <location>
        <begin position="1"/>
        <end position="46"/>
    </location>
</feature>
<name>A0ABP6Q0M6_9ACTN</name>
<comment type="caution">
    <text evidence="2">The sequence shown here is derived from an EMBL/GenBank/DDBJ whole genome shotgun (WGS) entry which is preliminary data.</text>
</comment>
<evidence type="ECO:0000313" key="2">
    <source>
        <dbReference type="EMBL" id="GAA3199009.1"/>
    </source>
</evidence>
<gene>
    <name evidence="2" type="ORF">GCM10010451_56920</name>
</gene>